<reference evidence="7 8" key="1">
    <citation type="submission" date="2016-10" db="EMBL/GenBank/DDBJ databases">
        <authorList>
            <person name="de Groot N.N."/>
        </authorList>
    </citation>
    <scope>NUCLEOTIDE SEQUENCE [LARGE SCALE GENOMIC DNA]</scope>
    <source>
        <strain evidence="7 8">IPL20</strain>
    </source>
</reference>
<protein>
    <submittedName>
        <fullName evidence="7">RNA polymerase sigma-70 factor, ECF subfamily</fullName>
    </submittedName>
</protein>
<dbReference type="InterPro" id="IPR013324">
    <property type="entry name" value="RNA_pol_sigma_r3/r4-like"/>
</dbReference>
<dbReference type="PANTHER" id="PTHR43133:SF62">
    <property type="entry name" value="RNA POLYMERASE SIGMA FACTOR SIGZ"/>
    <property type="match status" value="1"/>
</dbReference>
<dbReference type="Pfam" id="PF04542">
    <property type="entry name" value="Sigma70_r2"/>
    <property type="match status" value="1"/>
</dbReference>
<evidence type="ECO:0000256" key="1">
    <source>
        <dbReference type="ARBA" id="ARBA00010641"/>
    </source>
</evidence>
<evidence type="ECO:0000259" key="6">
    <source>
        <dbReference type="Pfam" id="PF08281"/>
    </source>
</evidence>
<dbReference type="EMBL" id="FPCK01000001">
    <property type="protein sequence ID" value="SFV28253.1"/>
    <property type="molecule type" value="Genomic_DNA"/>
</dbReference>
<evidence type="ECO:0000313" key="7">
    <source>
        <dbReference type="EMBL" id="SFV28253.1"/>
    </source>
</evidence>
<dbReference type="STRING" id="429728.SAMN05216456_0475"/>
<dbReference type="InterPro" id="IPR014284">
    <property type="entry name" value="RNA_pol_sigma-70_dom"/>
</dbReference>
<evidence type="ECO:0000256" key="2">
    <source>
        <dbReference type="ARBA" id="ARBA00023015"/>
    </source>
</evidence>
<dbReference type="SUPFAM" id="SSF88946">
    <property type="entry name" value="Sigma2 domain of RNA polymerase sigma factors"/>
    <property type="match status" value="1"/>
</dbReference>
<keyword evidence="2" id="KW-0805">Transcription regulation</keyword>
<dbReference type="PANTHER" id="PTHR43133">
    <property type="entry name" value="RNA POLYMERASE ECF-TYPE SIGMA FACTO"/>
    <property type="match status" value="1"/>
</dbReference>
<comment type="similarity">
    <text evidence="1">Belongs to the sigma-70 factor family. ECF subfamily.</text>
</comment>
<dbReference type="GO" id="GO:0003677">
    <property type="term" value="F:DNA binding"/>
    <property type="evidence" value="ECO:0007669"/>
    <property type="project" value="InterPro"/>
</dbReference>
<dbReference type="SUPFAM" id="SSF88659">
    <property type="entry name" value="Sigma3 and sigma4 domains of RNA polymerase sigma factors"/>
    <property type="match status" value="1"/>
</dbReference>
<name>A0A1I7N0S2_9HYPH</name>
<gene>
    <name evidence="7" type="ORF">SAMN05216456_0475</name>
</gene>
<keyword evidence="4" id="KW-0804">Transcription</keyword>
<dbReference type="Gene3D" id="1.10.10.10">
    <property type="entry name" value="Winged helix-like DNA-binding domain superfamily/Winged helix DNA-binding domain"/>
    <property type="match status" value="1"/>
</dbReference>
<dbReference type="InterPro" id="IPR013325">
    <property type="entry name" value="RNA_pol_sigma_r2"/>
</dbReference>
<dbReference type="InterPro" id="IPR036388">
    <property type="entry name" value="WH-like_DNA-bd_sf"/>
</dbReference>
<dbReference type="InterPro" id="IPR039425">
    <property type="entry name" value="RNA_pol_sigma-70-like"/>
</dbReference>
<evidence type="ECO:0000256" key="4">
    <source>
        <dbReference type="ARBA" id="ARBA00023163"/>
    </source>
</evidence>
<keyword evidence="8" id="KW-1185">Reference proteome</keyword>
<dbReference type="InterPro" id="IPR007627">
    <property type="entry name" value="RNA_pol_sigma70_r2"/>
</dbReference>
<dbReference type="AlphaFoldDB" id="A0A1I7N0S2"/>
<dbReference type="Gene3D" id="1.10.1740.10">
    <property type="match status" value="1"/>
</dbReference>
<dbReference type="Pfam" id="PF08281">
    <property type="entry name" value="Sigma70_r4_2"/>
    <property type="match status" value="1"/>
</dbReference>
<evidence type="ECO:0000259" key="5">
    <source>
        <dbReference type="Pfam" id="PF04542"/>
    </source>
</evidence>
<proteinExistence type="inferred from homology"/>
<feature type="domain" description="RNA polymerase sigma-70 region 2" evidence="5">
    <location>
        <begin position="28"/>
        <end position="94"/>
    </location>
</feature>
<dbReference type="GO" id="GO:0006352">
    <property type="term" value="P:DNA-templated transcription initiation"/>
    <property type="evidence" value="ECO:0007669"/>
    <property type="project" value="InterPro"/>
</dbReference>
<dbReference type="InterPro" id="IPR013249">
    <property type="entry name" value="RNA_pol_sigma70_r4_t2"/>
</dbReference>
<organism evidence="7 8">
    <name type="scientific">Devosia crocina</name>
    <dbReference type="NCBI Taxonomy" id="429728"/>
    <lineage>
        <taxon>Bacteria</taxon>
        <taxon>Pseudomonadati</taxon>
        <taxon>Pseudomonadota</taxon>
        <taxon>Alphaproteobacteria</taxon>
        <taxon>Hyphomicrobiales</taxon>
        <taxon>Devosiaceae</taxon>
        <taxon>Devosia</taxon>
    </lineage>
</organism>
<keyword evidence="3" id="KW-0731">Sigma factor</keyword>
<accession>A0A1I7N0S2</accession>
<dbReference type="NCBIfam" id="TIGR02937">
    <property type="entry name" value="sigma70-ECF"/>
    <property type="match status" value="1"/>
</dbReference>
<dbReference type="Proteomes" id="UP000199074">
    <property type="component" value="Unassembled WGS sequence"/>
</dbReference>
<feature type="domain" description="RNA polymerase sigma factor 70 region 4 type 2" evidence="6">
    <location>
        <begin position="126"/>
        <end position="177"/>
    </location>
</feature>
<evidence type="ECO:0000256" key="3">
    <source>
        <dbReference type="ARBA" id="ARBA00023082"/>
    </source>
</evidence>
<dbReference type="GO" id="GO:0016987">
    <property type="term" value="F:sigma factor activity"/>
    <property type="evidence" value="ECO:0007669"/>
    <property type="project" value="UniProtKB-KW"/>
</dbReference>
<evidence type="ECO:0000313" key="8">
    <source>
        <dbReference type="Proteomes" id="UP000199074"/>
    </source>
</evidence>
<sequence>MAMNPDARIVADLIARCALRDRAAFRTLYDRTSAKLFGVVLRILKDRAEAEEAIQEIYIKIWQRADRYIAGQTSPISWLVAVARNHALDIVRVRRPVSEDIDIALDIPDAGPSPEGHAQARQESARIEHCLATLEPDRADAVRGAYLDGFSYEELAQRHAVPINTMRTWLRRSLIRLRECLSL</sequence>